<sequence length="76" mass="8742">MGHSEDLTYAYDSFWDELLSALEAAAIERVDAQSISDHCETSGWLIVEGTRLRTSPLHYFKFKIAPQVKKWVKLQI</sequence>
<keyword evidence="2" id="KW-1185">Reference proteome</keyword>
<reference evidence="1 2" key="1">
    <citation type="submission" date="2014-04" db="EMBL/GenBank/DDBJ databases">
        <authorList>
            <consortium name="DOE Joint Genome Institute"/>
            <person name="Kuo A."/>
            <person name="Ruytinx J."/>
            <person name="Rineau F."/>
            <person name="Colpaert J."/>
            <person name="Kohler A."/>
            <person name="Nagy L.G."/>
            <person name="Floudas D."/>
            <person name="Copeland A."/>
            <person name="Barry K.W."/>
            <person name="Cichocki N."/>
            <person name="Veneault-Fourrey C."/>
            <person name="LaButti K."/>
            <person name="Lindquist E.A."/>
            <person name="Lipzen A."/>
            <person name="Lundell T."/>
            <person name="Morin E."/>
            <person name="Murat C."/>
            <person name="Sun H."/>
            <person name="Tunlid A."/>
            <person name="Henrissat B."/>
            <person name="Grigoriev I.V."/>
            <person name="Hibbett D.S."/>
            <person name="Martin F."/>
            <person name="Nordberg H.P."/>
            <person name="Cantor M.N."/>
            <person name="Hua S.X."/>
        </authorList>
    </citation>
    <scope>NUCLEOTIDE SEQUENCE [LARGE SCALE GENOMIC DNA]</scope>
    <source>
        <strain evidence="1 2">UH-Slu-Lm8-n1</strain>
    </source>
</reference>
<name>A0A0C9ZV21_9AGAM</name>
<dbReference type="EMBL" id="KN835260">
    <property type="protein sequence ID" value="KIK41710.1"/>
    <property type="molecule type" value="Genomic_DNA"/>
</dbReference>
<dbReference type="AlphaFoldDB" id="A0A0C9ZV21"/>
<reference evidence="2" key="2">
    <citation type="submission" date="2015-01" db="EMBL/GenBank/DDBJ databases">
        <title>Evolutionary Origins and Diversification of the Mycorrhizal Mutualists.</title>
        <authorList>
            <consortium name="DOE Joint Genome Institute"/>
            <consortium name="Mycorrhizal Genomics Consortium"/>
            <person name="Kohler A."/>
            <person name="Kuo A."/>
            <person name="Nagy L.G."/>
            <person name="Floudas D."/>
            <person name="Copeland A."/>
            <person name="Barry K.W."/>
            <person name="Cichocki N."/>
            <person name="Veneault-Fourrey C."/>
            <person name="LaButti K."/>
            <person name="Lindquist E.A."/>
            <person name="Lipzen A."/>
            <person name="Lundell T."/>
            <person name="Morin E."/>
            <person name="Murat C."/>
            <person name="Riley R."/>
            <person name="Ohm R."/>
            <person name="Sun H."/>
            <person name="Tunlid A."/>
            <person name="Henrissat B."/>
            <person name="Grigoriev I.V."/>
            <person name="Hibbett D.S."/>
            <person name="Martin F."/>
        </authorList>
    </citation>
    <scope>NUCLEOTIDE SEQUENCE [LARGE SCALE GENOMIC DNA]</scope>
    <source>
        <strain evidence="2">UH-Slu-Lm8-n1</strain>
    </source>
</reference>
<dbReference type="HOGENOM" id="CLU_2656083_0_0_1"/>
<evidence type="ECO:0000313" key="1">
    <source>
        <dbReference type="EMBL" id="KIK41710.1"/>
    </source>
</evidence>
<gene>
    <name evidence="1" type="ORF">CY34DRAFT_805727</name>
</gene>
<evidence type="ECO:0000313" key="2">
    <source>
        <dbReference type="Proteomes" id="UP000054485"/>
    </source>
</evidence>
<proteinExistence type="predicted"/>
<dbReference type="Proteomes" id="UP000054485">
    <property type="component" value="Unassembled WGS sequence"/>
</dbReference>
<protein>
    <submittedName>
        <fullName evidence="1">Uncharacterized protein</fullName>
    </submittedName>
</protein>
<organism evidence="1 2">
    <name type="scientific">Suillus luteus UH-Slu-Lm8-n1</name>
    <dbReference type="NCBI Taxonomy" id="930992"/>
    <lineage>
        <taxon>Eukaryota</taxon>
        <taxon>Fungi</taxon>
        <taxon>Dikarya</taxon>
        <taxon>Basidiomycota</taxon>
        <taxon>Agaricomycotina</taxon>
        <taxon>Agaricomycetes</taxon>
        <taxon>Agaricomycetidae</taxon>
        <taxon>Boletales</taxon>
        <taxon>Suillineae</taxon>
        <taxon>Suillaceae</taxon>
        <taxon>Suillus</taxon>
    </lineage>
</organism>
<dbReference type="InParanoid" id="A0A0C9ZV21"/>
<accession>A0A0C9ZV21</accession>